<evidence type="ECO:0000313" key="2">
    <source>
        <dbReference type="Proteomes" id="UP000040088"/>
    </source>
</evidence>
<protein>
    <submittedName>
        <fullName evidence="1">Uncharacterized protein</fullName>
    </submittedName>
</protein>
<dbReference type="AlphaFoldDB" id="A0A0T9TRH6"/>
<evidence type="ECO:0000313" key="1">
    <source>
        <dbReference type="EMBL" id="CNK97918.1"/>
    </source>
</evidence>
<dbReference type="EMBL" id="CQEM01000005">
    <property type="protein sequence ID" value="CNK97918.1"/>
    <property type="molecule type" value="Genomic_DNA"/>
</dbReference>
<reference evidence="2" key="1">
    <citation type="submission" date="2015-03" db="EMBL/GenBank/DDBJ databases">
        <authorList>
            <consortium name="Pathogen Informatics"/>
        </authorList>
    </citation>
    <scope>NUCLEOTIDE SEQUENCE [LARGE SCALE GENOMIC DNA]</scope>
    <source>
        <strain evidence="2">IP27925</strain>
    </source>
</reference>
<proteinExistence type="predicted"/>
<dbReference type="Proteomes" id="UP000040088">
    <property type="component" value="Unassembled WGS sequence"/>
</dbReference>
<name>A0A0T9TRH6_YERAE</name>
<organism evidence="1 2">
    <name type="scientific">Yersinia aleksiciae</name>
    <dbReference type="NCBI Taxonomy" id="263819"/>
    <lineage>
        <taxon>Bacteria</taxon>
        <taxon>Pseudomonadati</taxon>
        <taxon>Pseudomonadota</taxon>
        <taxon>Gammaproteobacteria</taxon>
        <taxon>Enterobacterales</taxon>
        <taxon>Yersiniaceae</taxon>
        <taxon>Yersinia</taxon>
    </lineage>
</organism>
<gene>
    <name evidence="1" type="ORF">ERS008460_01494</name>
</gene>
<dbReference type="RefSeq" id="WP_050125764.1">
    <property type="nucleotide sequence ID" value="NZ_CQEM01000005.1"/>
</dbReference>
<accession>A0A0T9TRH6</accession>
<sequence length="74" mass="8848">MMQWKMLSGTHSDFDNAPLWAKRLVVIRDSGKKLWWDGMHKYRDKEQLFDAYTSDFDERVDTIAERRLVPANTE</sequence>